<accession>A0A8H7BVY8</accession>
<dbReference type="Gene3D" id="3.80.10.10">
    <property type="entry name" value="Ribonuclease Inhibitor"/>
    <property type="match status" value="2"/>
</dbReference>
<dbReference type="Pfam" id="PF16198">
    <property type="entry name" value="TruB_C_2"/>
    <property type="match status" value="1"/>
</dbReference>
<dbReference type="OrthoDB" id="10257471at2759"/>
<dbReference type="GO" id="GO:0003723">
    <property type="term" value="F:RNA binding"/>
    <property type="evidence" value="ECO:0007669"/>
    <property type="project" value="InterPro"/>
</dbReference>
<feature type="compositionally biased region" description="Acidic residues" evidence="3">
    <location>
        <begin position="716"/>
        <end position="732"/>
    </location>
</feature>
<feature type="domain" description="F-box/LRR-repeat protein 15-like leucin rich repeat" evidence="7">
    <location>
        <begin position="283"/>
        <end position="368"/>
    </location>
</feature>
<dbReference type="Pfam" id="PF12937">
    <property type="entry name" value="F-box-like"/>
    <property type="match status" value="1"/>
</dbReference>
<keyword evidence="8" id="KW-0436">Ligase</keyword>
<evidence type="ECO:0000259" key="4">
    <source>
        <dbReference type="Pfam" id="PF01509"/>
    </source>
</evidence>
<dbReference type="GO" id="GO:0001522">
    <property type="term" value="P:pseudouridine synthesis"/>
    <property type="evidence" value="ECO:0007669"/>
    <property type="project" value="InterPro"/>
</dbReference>
<feature type="region of interest" description="Disordered" evidence="3">
    <location>
        <begin position="713"/>
        <end position="732"/>
    </location>
</feature>
<name>A0A8H7BVY8_9FUNG</name>
<evidence type="ECO:0000259" key="7">
    <source>
        <dbReference type="Pfam" id="PF25372"/>
    </source>
</evidence>
<dbReference type="Pfam" id="PF25372">
    <property type="entry name" value="DUF7885"/>
    <property type="match status" value="2"/>
</dbReference>
<dbReference type="InterPro" id="IPR001810">
    <property type="entry name" value="F-box_dom"/>
</dbReference>
<dbReference type="InterPro" id="IPR032675">
    <property type="entry name" value="LRR_dom_sf"/>
</dbReference>
<feature type="domain" description="Pseudouridine synthase II N-terminal" evidence="4">
    <location>
        <begin position="67"/>
        <end position="171"/>
    </location>
</feature>
<dbReference type="GO" id="GO:0031146">
    <property type="term" value="P:SCF-dependent proteasomal ubiquitin-dependent protein catabolic process"/>
    <property type="evidence" value="ECO:0007669"/>
    <property type="project" value="TreeGrafter"/>
</dbReference>
<evidence type="ECO:0000256" key="1">
    <source>
        <dbReference type="ARBA" id="ARBA00001166"/>
    </source>
</evidence>
<feature type="domain" description="tRNA pseudouridylate synthase B C-terminal" evidence="6">
    <location>
        <begin position="172"/>
        <end position="199"/>
    </location>
</feature>
<reference evidence="8" key="1">
    <citation type="submission" date="2020-01" db="EMBL/GenBank/DDBJ databases">
        <title>Genome Sequencing of Three Apophysomyces-Like Fungal Strains Confirms a Novel Fungal Genus in the Mucoromycota with divergent Burkholderia-like Endosymbiotic Bacteria.</title>
        <authorList>
            <person name="Stajich J.E."/>
            <person name="Macias A.M."/>
            <person name="Carter-House D."/>
            <person name="Lovett B."/>
            <person name="Kasson L.R."/>
            <person name="Berry K."/>
            <person name="Grigoriev I."/>
            <person name="Chang Y."/>
            <person name="Spatafora J."/>
            <person name="Kasson M.T."/>
        </authorList>
    </citation>
    <scope>NUCLEOTIDE SEQUENCE</scope>
    <source>
        <strain evidence="8">NRRL A-21654</strain>
    </source>
</reference>
<dbReference type="Pfam" id="PF01509">
    <property type="entry name" value="TruB_N"/>
    <property type="match status" value="1"/>
</dbReference>
<evidence type="ECO:0000256" key="3">
    <source>
        <dbReference type="SAM" id="MobiDB-lite"/>
    </source>
</evidence>
<dbReference type="InterPro" id="IPR002501">
    <property type="entry name" value="PsdUridine_synth_N"/>
</dbReference>
<gene>
    <name evidence="8" type="primary">GRR1</name>
    <name evidence="8" type="ORF">EC973_006690</name>
</gene>
<proteinExistence type="inferred from homology"/>
<comment type="catalytic activity">
    <reaction evidence="1">
        <text>a uridine in mRNA = a pseudouridine in mRNA</text>
        <dbReference type="Rhea" id="RHEA:56644"/>
        <dbReference type="Rhea" id="RHEA-COMP:14658"/>
        <dbReference type="Rhea" id="RHEA-COMP:14659"/>
        <dbReference type="ChEBI" id="CHEBI:65314"/>
        <dbReference type="ChEBI" id="CHEBI:65315"/>
    </reaction>
</comment>
<organism evidence="8 9">
    <name type="scientific">Apophysomyces ossiformis</name>
    <dbReference type="NCBI Taxonomy" id="679940"/>
    <lineage>
        <taxon>Eukaryota</taxon>
        <taxon>Fungi</taxon>
        <taxon>Fungi incertae sedis</taxon>
        <taxon>Mucoromycota</taxon>
        <taxon>Mucoromycotina</taxon>
        <taxon>Mucoromycetes</taxon>
        <taxon>Mucorales</taxon>
        <taxon>Mucorineae</taxon>
        <taxon>Mucoraceae</taxon>
        <taxon>Apophysomyces</taxon>
    </lineage>
</organism>
<dbReference type="SUPFAM" id="SSF52047">
    <property type="entry name" value="RNI-like"/>
    <property type="match status" value="1"/>
</dbReference>
<sequence length="732" mass="82410">MKNQKVVHALNGIFAVYKPKGWTSRAATNKVQHFLSQQLSASESLGNDPKIRNKRRPRIKIGHGGTLEYEVIAKFGQATDTYDSEGQVTHQGCIDHLTREKVEAVLPRFRGEISQVPPIMDGKRLYDYARQGETLPRPIEARKVEIHRLELVSYKTDECILKVESGKGTYMRSLVHDLGLALGTYAHMIGLKRTRQAAWTWKEAIPIDKKISLDHILNIFKHLSKPKDYLNCALTCKAWSYHALELLWFKPDIRTDKEWIAFCKVLCKSKSLMFPYTTFIRRLNLSTVGKDVTDEYLACLNVCERLERITLTGCSSLTDEGLLALLSGSACKNLVSMDLSDISNVTDATIRMIAANCPKLQGLNLSMCKEEGFTGVTDCGIVKLAERCTGLRRIKLNNCSMLTDISAIKLAENCPALLEIDLMNCPITNESLYAIFAHCHELREFRLNQCIILNDAAFVHSALATACPSGNYYEQLRILDLTAVTSITDQAVRQIVRSAPKIRNLVLNKCHNVTDDSVFAICGLGRYLHYLHLGHCGHLTDESIVQLARNCTRIRYLDLACCSQLTDRSVIELATLQKLKRIGLVKCNNITDNSIYALTNHVRIANSLERVHLSYCIKLTVPAITQLLNFCHRLTHLSLTQVAAFLRPDIRQFCRKPPKEFTLQQRNVFCVFSGDGVRDLRLYLSSRQLMSEEDRVPKRLPAPPVENIRQAVAVGDDADDADQDGFADVAEE</sequence>
<evidence type="ECO:0000313" key="8">
    <source>
        <dbReference type="EMBL" id="KAF7728054.1"/>
    </source>
</evidence>
<dbReference type="Proteomes" id="UP000605846">
    <property type="component" value="Unassembled WGS sequence"/>
</dbReference>
<dbReference type="SUPFAM" id="SSF81383">
    <property type="entry name" value="F-box domain"/>
    <property type="match status" value="1"/>
</dbReference>
<comment type="caution">
    <text evidence="8">The sequence shown here is derived from an EMBL/GenBank/DDBJ whole genome shotgun (WGS) entry which is preliminary data.</text>
</comment>
<dbReference type="InterPro" id="IPR020103">
    <property type="entry name" value="PsdUridine_synth_cat_dom_sf"/>
</dbReference>
<evidence type="ECO:0000313" key="9">
    <source>
        <dbReference type="Proteomes" id="UP000605846"/>
    </source>
</evidence>
<dbReference type="SUPFAM" id="SSF55120">
    <property type="entry name" value="Pseudouridine synthase"/>
    <property type="match status" value="1"/>
</dbReference>
<dbReference type="GO" id="GO:0009982">
    <property type="term" value="F:pseudouridine synthase activity"/>
    <property type="evidence" value="ECO:0007669"/>
    <property type="project" value="InterPro"/>
</dbReference>
<dbReference type="InterPro" id="IPR006553">
    <property type="entry name" value="Leu-rich_rpt_Cys-con_subtyp"/>
</dbReference>
<dbReference type="SMART" id="SM00367">
    <property type="entry name" value="LRR_CC"/>
    <property type="match status" value="12"/>
</dbReference>
<evidence type="ECO:0000259" key="5">
    <source>
        <dbReference type="Pfam" id="PF12937"/>
    </source>
</evidence>
<feature type="domain" description="F-box/LRR-repeat protein 15-like leucin rich repeat" evidence="7">
    <location>
        <begin position="369"/>
        <end position="578"/>
    </location>
</feature>
<dbReference type="GO" id="GO:0019005">
    <property type="term" value="C:SCF ubiquitin ligase complex"/>
    <property type="evidence" value="ECO:0007669"/>
    <property type="project" value="TreeGrafter"/>
</dbReference>
<keyword evidence="9" id="KW-1185">Reference proteome</keyword>
<dbReference type="PANTHER" id="PTHR13318">
    <property type="entry name" value="PARTNER OF PAIRED, ISOFORM B-RELATED"/>
    <property type="match status" value="1"/>
</dbReference>
<dbReference type="InterPro" id="IPR032819">
    <property type="entry name" value="TruB_C"/>
</dbReference>
<comment type="similarity">
    <text evidence="2">Belongs to the pseudouridine synthase TruB family.</text>
</comment>
<dbReference type="GO" id="GO:0016874">
    <property type="term" value="F:ligase activity"/>
    <property type="evidence" value="ECO:0007669"/>
    <property type="project" value="UniProtKB-KW"/>
</dbReference>
<evidence type="ECO:0000259" key="6">
    <source>
        <dbReference type="Pfam" id="PF16198"/>
    </source>
</evidence>
<feature type="domain" description="F-box" evidence="5">
    <location>
        <begin position="216"/>
        <end position="254"/>
    </location>
</feature>
<dbReference type="InterPro" id="IPR057207">
    <property type="entry name" value="FBXL15_LRR"/>
</dbReference>
<dbReference type="AlphaFoldDB" id="A0A8H7BVY8"/>
<dbReference type="Gene3D" id="3.30.2350.10">
    <property type="entry name" value="Pseudouridine synthase"/>
    <property type="match status" value="2"/>
</dbReference>
<protein>
    <submittedName>
        <fullName evidence="8">SCF ubiquitin ligase complex subunit</fullName>
    </submittedName>
</protein>
<dbReference type="EMBL" id="JABAYA010000044">
    <property type="protein sequence ID" value="KAF7728054.1"/>
    <property type="molecule type" value="Genomic_DNA"/>
</dbReference>
<dbReference type="InterPro" id="IPR036047">
    <property type="entry name" value="F-box-like_dom_sf"/>
</dbReference>
<evidence type="ECO:0000256" key="2">
    <source>
        <dbReference type="ARBA" id="ARBA00008999"/>
    </source>
</evidence>
<dbReference type="GO" id="GO:0006396">
    <property type="term" value="P:RNA processing"/>
    <property type="evidence" value="ECO:0007669"/>
    <property type="project" value="InterPro"/>
</dbReference>